<dbReference type="GO" id="GO:0016042">
    <property type="term" value="P:lipid catabolic process"/>
    <property type="evidence" value="ECO:0007669"/>
    <property type="project" value="UniProtKB-UniRule"/>
</dbReference>
<comment type="caution">
    <text evidence="6">The sequence shown here is derived from an EMBL/GenBank/DDBJ whole genome shotgun (WGS) entry which is preliminary data.</text>
</comment>
<dbReference type="PATRIC" id="fig|28084.5.peg.610"/>
<dbReference type="EMBL" id="LNXW01000009">
    <property type="protein sequence ID" value="KTC82302.1"/>
    <property type="molecule type" value="Genomic_DNA"/>
</dbReference>
<evidence type="ECO:0000256" key="4">
    <source>
        <dbReference type="PROSITE-ProRule" id="PRU01161"/>
    </source>
</evidence>
<accession>A0A0W0SFT5</accession>
<keyword evidence="1 4" id="KW-0378">Hydrolase</keyword>
<protein>
    <submittedName>
        <fullName evidence="6">Alpha-beta hydrolase family transporter esterase</fullName>
    </submittedName>
</protein>
<dbReference type="AlphaFoldDB" id="A0A0W0SFT5"/>
<organism evidence="6 7">
    <name type="scientific">Legionella cherrii</name>
    <dbReference type="NCBI Taxonomy" id="28084"/>
    <lineage>
        <taxon>Bacteria</taxon>
        <taxon>Pseudomonadati</taxon>
        <taxon>Pseudomonadota</taxon>
        <taxon>Gammaproteobacteria</taxon>
        <taxon>Legionellales</taxon>
        <taxon>Legionellaceae</taxon>
        <taxon>Legionella</taxon>
    </lineage>
</organism>
<keyword evidence="3 4" id="KW-0443">Lipid metabolism</keyword>
<dbReference type="InterPro" id="IPR050301">
    <property type="entry name" value="NTE"/>
</dbReference>
<feature type="domain" description="PNPLA" evidence="5">
    <location>
        <begin position="6"/>
        <end position="216"/>
    </location>
</feature>
<dbReference type="InterPro" id="IPR002641">
    <property type="entry name" value="PNPLA_dom"/>
</dbReference>
<dbReference type="SUPFAM" id="SSF52151">
    <property type="entry name" value="FabD/lysophospholipase-like"/>
    <property type="match status" value="1"/>
</dbReference>
<dbReference type="Proteomes" id="UP000054921">
    <property type="component" value="Unassembled WGS sequence"/>
</dbReference>
<feature type="active site" description="Proton acceptor" evidence="4">
    <location>
        <position position="203"/>
    </location>
</feature>
<proteinExistence type="predicted"/>
<evidence type="ECO:0000313" key="7">
    <source>
        <dbReference type="Proteomes" id="UP000054921"/>
    </source>
</evidence>
<feature type="short sequence motif" description="GXSXG" evidence="4">
    <location>
        <begin position="41"/>
        <end position="45"/>
    </location>
</feature>
<dbReference type="PANTHER" id="PTHR14226:SF57">
    <property type="entry name" value="BLR7027 PROTEIN"/>
    <property type="match status" value="1"/>
</dbReference>
<sequence>MTKIALYLAGGGARGAYQAGVIKAISTILGSKKIPFNMLTGASVGSINAGVLGGNVLDFSAGANKLEELWRDITCEHIFKSSNYALSKAAMRNMSSMLMKQRLLGHILDTSPLQDFIKNIIHFESLERAIKNKHLDMMEIISSCYETQRTISFYQHHAEDFEDWNDPLHSSQRVNLQMEYFLASTSLPLFFPPAKIDGFHYGDGHVGLAAPLRGAIRCQVDKILIIGTRKLPALQNPEKLLGSDIDFTRVLGSMVNGLFLDNLERDLEMVSHMNSMAHMLPPEKKEHAPWRPIQTLHLRPSVDIAAVAQSHYNNIPMLLRILLNFLGAKRHSGDLLSFLLFEKKFARELIKLGFDDTMAAHDSVLSFFDA</sequence>
<dbReference type="PROSITE" id="PS51635">
    <property type="entry name" value="PNPLA"/>
    <property type="match status" value="1"/>
</dbReference>
<evidence type="ECO:0000259" key="5">
    <source>
        <dbReference type="PROSITE" id="PS51635"/>
    </source>
</evidence>
<reference evidence="6 7" key="1">
    <citation type="submission" date="2015-11" db="EMBL/GenBank/DDBJ databases">
        <title>Genomic analysis of 38 Legionella species identifies large and diverse effector repertoires.</title>
        <authorList>
            <person name="Burstein D."/>
            <person name="Amaro F."/>
            <person name="Zusman T."/>
            <person name="Lifshitz Z."/>
            <person name="Cohen O."/>
            <person name="Gilbert J.A."/>
            <person name="Pupko T."/>
            <person name="Shuman H.A."/>
            <person name="Segal G."/>
        </authorList>
    </citation>
    <scope>NUCLEOTIDE SEQUENCE [LARGE SCALE GENOMIC DNA]</scope>
    <source>
        <strain evidence="6 7">ORW</strain>
    </source>
</reference>
<comment type="caution">
    <text evidence="4">Lacks conserved residue(s) required for the propagation of feature annotation.</text>
</comment>
<evidence type="ECO:0000256" key="3">
    <source>
        <dbReference type="ARBA" id="ARBA00023098"/>
    </source>
</evidence>
<dbReference type="RefSeq" id="WP_058387360.1">
    <property type="nucleotide sequence ID" value="NZ_LNXW01000009.1"/>
</dbReference>
<feature type="short sequence motif" description="GXGXXG" evidence="4">
    <location>
        <begin position="10"/>
        <end position="15"/>
    </location>
</feature>
<name>A0A0W0SFT5_9GAMM</name>
<evidence type="ECO:0000313" key="6">
    <source>
        <dbReference type="EMBL" id="KTC82302.1"/>
    </source>
</evidence>
<evidence type="ECO:0000256" key="2">
    <source>
        <dbReference type="ARBA" id="ARBA00022963"/>
    </source>
</evidence>
<gene>
    <name evidence="6" type="ORF">Lche_0566</name>
</gene>
<dbReference type="InterPro" id="IPR016035">
    <property type="entry name" value="Acyl_Trfase/lysoPLipase"/>
</dbReference>
<dbReference type="OrthoDB" id="9798773at2"/>
<evidence type="ECO:0000256" key="1">
    <source>
        <dbReference type="ARBA" id="ARBA00022801"/>
    </source>
</evidence>
<dbReference type="GO" id="GO:0016787">
    <property type="term" value="F:hydrolase activity"/>
    <property type="evidence" value="ECO:0007669"/>
    <property type="project" value="UniProtKB-UniRule"/>
</dbReference>
<feature type="active site" description="Nucleophile" evidence="4">
    <location>
        <position position="43"/>
    </location>
</feature>
<dbReference type="Gene3D" id="3.40.1090.10">
    <property type="entry name" value="Cytosolic phospholipase A2 catalytic domain"/>
    <property type="match status" value="1"/>
</dbReference>
<keyword evidence="2 4" id="KW-0442">Lipid degradation</keyword>
<dbReference type="PANTHER" id="PTHR14226">
    <property type="entry name" value="NEUROPATHY TARGET ESTERASE/SWISS CHEESE D.MELANOGASTER"/>
    <property type="match status" value="1"/>
</dbReference>
<dbReference type="Pfam" id="PF01734">
    <property type="entry name" value="Patatin"/>
    <property type="match status" value="1"/>
</dbReference>